<dbReference type="GO" id="GO:0046983">
    <property type="term" value="F:protein dimerization activity"/>
    <property type="evidence" value="ECO:0007669"/>
    <property type="project" value="InterPro"/>
</dbReference>
<protein>
    <recommendedName>
        <fullName evidence="5">Histidine kinase/HSP90-like ATPase domain-containing protein</fullName>
    </recommendedName>
</protein>
<dbReference type="Gene3D" id="2.130.10.10">
    <property type="entry name" value="YVTN repeat-like/Quinoprotein amine dehydrogenase"/>
    <property type="match status" value="3"/>
</dbReference>
<evidence type="ECO:0000259" key="5">
    <source>
        <dbReference type="SMART" id="SM00387"/>
    </source>
</evidence>
<comment type="caution">
    <text evidence="6">The sequence shown here is derived from an EMBL/GenBank/DDBJ whole genome shotgun (WGS) entry which is preliminary data.</text>
</comment>
<evidence type="ECO:0000256" key="2">
    <source>
        <dbReference type="ARBA" id="ARBA00022777"/>
    </source>
</evidence>
<dbReference type="Gene3D" id="3.30.565.10">
    <property type="entry name" value="Histidine kinase-like ATPase, C-terminal domain"/>
    <property type="match status" value="1"/>
</dbReference>
<dbReference type="Pfam" id="PF07730">
    <property type="entry name" value="HisKA_3"/>
    <property type="match status" value="1"/>
</dbReference>
<evidence type="ECO:0000313" key="6">
    <source>
        <dbReference type="EMBL" id="MUI14118.1"/>
    </source>
</evidence>
<dbReference type="GO" id="GO:0016020">
    <property type="term" value="C:membrane"/>
    <property type="evidence" value="ECO:0007669"/>
    <property type="project" value="InterPro"/>
</dbReference>
<accession>A0A6I3XNC0</accession>
<dbReference type="EMBL" id="WNWM01000002">
    <property type="protein sequence ID" value="MUI14118.1"/>
    <property type="molecule type" value="Genomic_DNA"/>
</dbReference>
<keyword evidence="3" id="KW-0902">Two-component regulatory system</keyword>
<reference evidence="6 7" key="1">
    <citation type="submission" date="2019-11" db="EMBL/GenBank/DDBJ databases">
        <title>Draft Genome Sequences of Six Type Strains of the Genus Massilia.</title>
        <authorList>
            <person name="Miess H."/>
            <person name="Frediansyah A."/>
            <person name="Goeker M."/>
            <person name="Gross H."/>
        </authorList>
    </citation>
    <scope>NUCLEOTIDE SEQUENCE [LARGE SCALE GENOMIC DNA]</scope>
    <source>
        <strain evidence="6 7">DSM 17513</strain>
    </source>
</reference>
<dbReference type="InterPro" id="IPR036890">
    <property type="entry name" value="HATPase_C_sf"/>
</dbReference>
<dbReference type="InterPro" id="IPR011123">
    <property type="entry name" value="Y_Y_Y"/>
</dbReference>
<dbReference type="OrthoDB" id="5384984at2"/>
<dbReference type="SUPFAM" id="SSF55874">
    <property type="entry name" value="ATPase domain of HSP90 chaperone/DNA topoisomerase II/histidine kinase"/>
    <property type="match status" value="1"/>
</dbReference>
<dbReference type="RefSeq" id="WP_155709848.1">
    <property type="nucleotide sequence ID" value="NZ_BMWU01000002.1"/>
</dbReference>
<keyword evidence="4" id="KW-0812">Transmembrane</keyword>
<dbReference type="Pfam" id="PF07495">
    <property type="entry name" value="Y_Y_Y"/>
    <property type="match status" value="1"/>
</dbReference>
<evidence type="ECO:0000313" key="7">
    <source>
        <dbReference type="Proteomes" id="UP000431684"/>
    </source>
</evidence>
<dbReference type="AlphaFoldDB" id="A0A6I3XNC0"/>
<dbReference type="Gene3D" id="1.20.5.1930">
    <property type="match status" value="1"/>
</dbReference>
<dbReference type="InterPro" id="IPR050482">
    <property type="entry name" value="Sensor_HK_TwoCompSys"/>
</dbReference>
<evidence type="ECO:0000256" key="1">
    <source>
        <dbReference type="ARBA" id="ARBA00022679"/>
    </source>
</evidence>
<dbReference type="PANTHER" id="PTHR24421">
    <property type="entry name" value="NITRATE/NITRITE SENSOR PROTEIN NARX-RELATED"/>
    <property type="match status" value="1"/>
</dbReference>
<dbReference type="SUPFAM" id="SSF63829">
    <property type="entry name" value="Calcium-dependent phosphotriesterase"/>
    <property type="match status" value="3"/>
</dbReference>
<name>A0A6I3XNC0_9BURK</name>
<dbReference type="InterPro" id="IPR003594">
    <property type="entry name" value="HATPase_dom"/>
</dbReference>
<dbReference type="Gene3D" id="2.60.40.10">
    <property type="entry name" value="Immunoglobulins"/>
    <property type="match status" value="1"/>
</dbReference>
<evidence type="ECO:0000256" key="4">
    <source>
        <dbReference type="SAM" id="Phobius"/>
    </source>
</evidence>
<feature type="domain" description="Histidine kinase/HSP90-like ATPase" evidence="5">
    <location>
        <begin position="896"/>
        <end position="993"/>
    </location>
</feature>
<dbReference type="Proteomes" id="UP000431684">
    <property type="component" value="Unassembled WGS sequence"/>
</dbReference>
<keyword evidence="1" id="KW-0808">Transferase</keyword>
<dbReference type="InterPro" id="IPR015943">
    <property type="entry name" value="WD40/YVTN_repeat-like_dom_sf"/>
</dbReference>
<dbReference type="CDD" id="cd16917">
    <property type="entry name" value="HATPase_UhpB-NarQ-NarX-like"/>
    <property type="match status" value="1"/>
</dbReference>
<keyword evidence="4" id="KW-0472">Membrane</keyword>
<keyword evidence="7" id="KW-1185">Reference proteome</keyword>
<proteinExistence type="predicted"/>
<dbReference type="GO" id="GO:0000155">
    <property type="term" value="F:phosphorelay sensor kinase activity"/>
    <property type="evidence" value="ECO:0007669"/>
    <property type="project" value="InterPro"/>
</dbReference>
<dbReference type="InterPro" id="IPR013783">
    <property type="entry name" value="Ig-like_fold"/>
</dbReference>
<evidence type="ECO:0000256" key="3">
    <source>
        <dbReference type="ARBA" id="ARBA00023012"/>
    </source>
</evidence>
<dbReference type="Pfam" id="PF02518">
    <property type="entry name" value="HATPase_c"/>
    <property type="match status" value="1"/>
</dbReference>
<dbReference type="PANTHER" id="PTHR24421:SF62">
    <property type="entry name" value="SENSORY TRANSDUCTION HISTIDINE KINASE"/>
    <property type="match status" value="1"/>
</dbReference>
<dbReference type="InterPro" id="IPR011712">
    <property type="entry name" value="Sig_transdc_His_kin_sub3_dim/P"/>
</dbReference>
<sequence>MNRSKAWLFMASVVIGTPTHGAPMPSPPRADAPMVSQIDLLHTSWTAREGAPTGITRIAQTPDGWLWLGSSSGLYKFDGVRFLRATGPEAPLSAGISGIGLLQDGTLWIGYKYGGVSLMRHGLMRHFRLDSPDTPAGTVFDATQDASGRIWLATGRGLHYLGPDFHWHRPAPSLKAPAVPILSILLDRRGVLWIRTATEVHALQNGAAAFDLRMKLKGAGGLAEHPDGSIWTTDIENPGIHMLSAPEQGPALAWRTDQAFQELAFDHEGYAWVTNPEGIVRLGNTSTGTPAQRFRTDQGMSGRSPSVLFEDREHNIWLATENGLDRFRLPRLRAVALPAYKHFSARPIAAGPGSSAWVDYSFVAGPGSPARPFTARPAYADTITALHRAPDGTVWVGGAGSQLWMAGNQGLQRIQAFPEIRATAVYALAQDKAGTLWVSMGRAGLYTLRAGQLKAGGGVPGLKKFPASALATDSQGRVWFGSVNNRLAVLEGGQLREYGRAEGLGVGTVMHMLPMRDGAWVGGENGLAYFDGRRFNPVEGWAGEPFTGITGITGMVFARDGSLWINGSDGISSIAPAELLKALRDPAYRVRFNRLDHRDGVVGSTSPILPVPSAVRSEDGTLWFSTTGGVYGLNPAKLIHNPLVPPVVITGMKSGADNHAVAEGMRLPAGTRMLSMDFSALSYQEPERMRFQYRLDGVDIAWRESDGRRSAYYTNLGPGAYRFRVIAANNDGVWNREGASLSFQIEPRATQTMWFRGLCGVALLGAVVGIFYWRTRRLAVRYRERMRERLAERERIAQALHDTLLQSMQGVILRFQGVAKRLPPDCDTRRLIAPILDQAGAVIDQGRQELLDLRTTSDQECDLAKSLGEFGRSLAEDLGPRFKLSVTGVEKPVNATASQAIYGIGREALFNAYRHAAAEHVDIEITHGRHHFVMAIRDDGVGIPDDVLRNAGRKGHWGVAGMHERAKALGGAIELRQREPKGTQVIVRLPAHRVYREPDASGPWIRLRMLSQRLGWRAGR</sequence>
<keyword evidence="2" id="KW-0418">Kinase</keyword>
<gene>
    <name evidence="6" type="ORF">GJV26_16875</name>
</gene>
<organism evidence="6 7">
    <name type="scientific">Pseudoduganella dura</name>
    <dbReference type="NCBI Taxonomy" id="321982"/>
    <lineage>
        <taxon>Bacteria</taxon>
        <taxon>Pseudomonadati</taxon>
        <taxon>Pseudomonadota</taxon>
        <taxon>Betaproteobacteria</taxon>
        <taxon>Burkholderiales</taxon>
        <taxon>Oxalobacteraceae</taxon>
        <taxon>Telluria group</taxon>
        <taxon>Pseudoduganella</taxon>
    </lineage>
</organism>
<keyword evidence="4" id="KW-1133">Transmembrane helix</keyword>
<dbReference type="SMART" id="SM00387">
    <property type="entry name" value="HATPase_c"/>
    <property type="match status" value="1"/>
</dbReference>
<feature type="transmembrane region" description="Helical" evidence="4">
    <location>
        <begin position="753"/>
        <end position="773"/>
    </location>
</feature>